<evidence type="ECO:0000256" key="1">
    <source>
        <dbReference type="ARBA" id="ARBA00010518"/>
    </source>
</evidence>
<dbReference type="InterPro" id="IPR037152">
    <property type="entry name" value="L-asparaginase_N_sf"/>
</dbReference>
<dbReference type="SUPFAM" id="SSF53774">
    <property type="entry name" value="Glutaminase/Asparaginase"/>
    <property type="match status" value="1"/>
</dbReference>
<dbReference type="EC" id="3.5.1.1" evidence="2"/>
<dbReference type="AlphaFoldDB" id="A0A397EY90"/>
<name>A0A397EY90_APHAT</name>
<feature type="domain" description="L-asparaginase N-terminal" evidence="6">
    <location>
        <begin position="53"/>
        <end position="232"/>
    </location>
</feature>
<dbReference type="PANTHER" id="PTHR11707:SF28">
    <property type="entry name" value="60 KDA LYSOPHOSPHOLIPASE"/>
    <property type="match status" value="1"/>
</dbReference>
<dbReference type="GO" id="GO:0009066">
    <property type="term" value="P:aspartate family amino acid metabolic process"/>
    <property type="evidence" value="ECO:0007669"/>
    <property type="project" value="UniProtKB-ARBA"/>
</dbReference>
<organism evidence="7 8">
    <name type="scientific">Aphanomyces astaci</name>
    <name type="common">Crayfish plague agent</name>
    <dbReference type="NCBI Taxonomy" id="112090"/>
    <lineage>
        <taxon>Eukaryota</taxon>
        <taxon>Sar</taxon>
        <taxon>Stramenopiles</taxon>
        <taxon>Oomycota</taxon>
        <taxon>Saprolegniomycetes</taxon>
        <taxon>Saprolegniales</taxon>
        <taxon>Verrucalvaceae</taxon>
        <taxon>Aphanomyces</taxon>
    </lineage>
</organism>
<evidence type="ECO:0000313" key="8">
    <source>
        <dbReference type="Proteomes" id="UP000266196"/>
    </source>
</evidence>
<dbReference type="Gene3D" id="3.40.50.40">
    <property type="match status" value="1"/>
</dbReference>
<dbReference type="Gene3D" id="3.40.50.1170">
    <property type="entry name" value="L-asparaginase, N-terminal domain"/>
    <property type="match status" value="1"/>
</dbReference>
<dbReference type="Gene3D" id="1.10.10.60">
    <property type="entry name" value="Homeodomain-like"/>
    <property type="match status" value="1"/>
</dbReference>
<dbReference type="FunFam" id="3.40.50.1170:FF:000001">
    <property type="entry name" value="L-asparaginase 2"/>
    <property type="match status" value="1"/>
</dbReference>
<comment type="caution">
    <text evidence="7">The sequence shown here is derived from an EMBL/GenBank/DDBJ whole genome shotgun (WGS) entry which is preliminary data.</text>
</comment>
<dbReference type="PIRSF" id="PIRSF001220">
    <property type="entry name" value="L-ASNase_gatD"/>
    <property type="match status" value="1"/>
</dbReference>
<evidence type="ECO:0000256" key="3">
    <source>
        <dbReference type="ARBA" id="ARBA00049366"/>
    </source>
</evidence>
<feature type="binding site" evidence="5">
    <location>
        <begin position="140"/>
        <end position="141"/>
    </location>
    <ligand>
        <name>substrate</name>
    </ligand>
</feature>
<comment type="catalytic activity">
    <reaction evidence="3">
        <text>L-asparagine + H2O = L-aspartate + NH4(+)</text>
        <dbReference type="Rhea" id="RHEA:21016"/>
        <dbReference type="ChEBI" id="CHEBI:15377"/>
        <dbReference type="ChEBI" id="CHEBI:28938"/>
        <dbReference type="ChEBI" id="CHEBI:29991"/>
        <dbReference type="ChEBI" id="CHEBI:58048"/>
        <dbReference type="EC" id="3.5.1.1"/>
    </reaction>
</comment>
<protein>
    <recommendedName>
        <fullName evidence="2">asparaginase</fullName>
        <ecNumber evidence="2">3.5.1.1</ecNumber>
    </recommendedName>
</protein>
<dbReference type="PANTHER" id="PTHR11707">
    <property type="entry name" value="L-ASPARAGINASE"/>
    <property type="match status" value="1"/>
</dbReference>
<evidence type="ECO:0000313" key="7">
    <source>
        <dbReference type="EMBL" id="RHZ07725.1"/>
    </source>
</evidence>
<evidence type="ECO:0000256" key="2">
    <source>
        <dbReference type="ARBA" id="ARBA00012920"/>
    </source>
</evidence>
<evidence type="ECO:0000256" key="5">
    <source>
        <dbReference type="PIRSR" id="PIRSR001220-2"/>
    </source>
</evidence>
<dbReference type="InterPro" id="IPR027473">
    <property type="entry name" value="L-asparaginase_C"/>
</dbReference>
<dbReference type="CDD" id="cd11655">
    <property type="entry name" value="rap1_myb-like"/>
    <property type="match status" value="1"/>
</dbReference>
<comment type="similarity">
    <text evidence="1">Belongs to the asparaginase 1 family.</text>
</comment>
<dbReference type="InterPro" id="IPR006034">
    <property type="entry name" value="Asparaginase/glutaminase-like"/>
</dbReference>
<evidence type="ECO:0000256" key="4">
    <source>
        <dbReference type="PIRSR" id="PIRSR001220-1"/>
    </source>
</evidence>
<evidence type="ECO:0000259" key="6">
    <source>
        <dbReference type="Pfam" id="PF00710"/>
    </source>
</evidence>
<accession>A0A397EY90</accession>
<gene>
    <name evidence="7" type="ORF">DYB31_006601</name>
</gene>
<reference evidence="7 8" key="1">
    <citation type="submission" date="2018-08" db="EMBL/GenBank/DDBJ databases">
        <title>Aphanomyces genome sequencing and annotation.</title>
        <authorList>
            <person name="Minardi D."/>
            <person name="Oidtmann B."/>
            <person name="Van Der Giezen M."/>
            <person name="Studholme D.J."/>
        </authorList>
    </citation>
    <scope>NUCLEOTIDE SEQUENCE [LARGE SCALE GENOMIC DNA]</scope>
    <source>
        <strain evidence="7 8">197901</strain>
    </source>
</reference>
<dbReference type="EMBL" id="QUTE01012230">
    <property type="protein sequence ID" value="RHZ07725.1"/>
    <property type="molecule type" value="Genomic_DNA"/>
</dbReference>
<dbReference type="VEuPathDB" id="FungiDB:H257_16159"/>
<dbReference type="InterPro" id="IPR027474">
    <property type="entry name" value="L-asparaginase_N"/>
</dbReference>
<dbReference type="Pfam" id="PF00710">
    <property type="entry name" value="Asparaginase"/>
    <property type="match status" value="1"/>
</dbReference>
<dbReference type="SMART" id="SM00870">
    <property type="entry name" value="Asparaginase"/>
    <property type="match status" value="1"/>
</dbReference>
<dbReference type="PRINTS" id="PR00139">
    <property type="entry name" value="ASNGLNASE"/>
</dbReference>
<dbReference type="Proteomes" id="UP000266196">
    <property type="component" value="Unassembled WGS sequence"/>
</dbReference>
<sequence>MVTSRAAMASAQEEAPPLLPTPLEVRALQQPEKVVMRKNSLGRDKHEVLTDARVLILYTGGTFGMAPDAVGTLHPKSGFLEQKVKEMDEFKFGGMPKVTIIEWEDPIDSSDMSPADWGRIAQTIEEHYWDYDGFVVLQGTDTMAYTASALSFMLESLGKLVVISGAMIPLHFPHSDARRNLIMSVLCAASLEIPEVCIYSNDKLLRGNRTTKTFNMAVDAFHSPNHPVLALTGVETILEHGLILPYPRRRTQLDTYATGIKLLQMGVITSYDMTIESCVTKLAYLMGKGYRGPDLKLNMETVLEIEPHGMMANGGTVVRTLSHLPHQTVLMERVRLLKRAPNYLAIDYIAECIAAGQLLDRERFMLTADWTDTPPHQRRLTPHGGGRRQYTNIERGAMLAFARNRKRDINQKLPRAFWELAARNQVTSHSAESMHEHYRKQLIHKTAAEKDALVQIYYSTPSSSAASVGQSPVISTAEAITVIGHPLAKSVYHCQLDTSTTRRDRRLVVAFPVAATDAPRGPTS</sequence>
<dbReference type="GO" id="GO:0004067">
    <property type="term" value="F:asparaginase activity"/>
    <property type="evidence" value="ECO:0007669"/>
    <property type="project" value="UniProtKB-UniRule"/>
</dbReference>
<dbReference type="PIRSF" id="PIRSF500176">
    <property type="entry name" value="L_ASNase"/>
    <property type="match status" value="1"/>
</dbReference>
<feature type="binding site" evidence="5">
    <location>
        <position position="109"/>
    </location>
    <ligand>
        <name>substrate</name>
    </ligand>
</feature>
<proteinExistence type="inferred from homology"/>
<dbReference type="VEuPathDB" id="FungiDB:H257_16160"/>
<dbReference type="InterPro" id="IPR036152">
    <property type="entry name" value="Asp/glu_Ase-like_sf"/>
</dbReference>
<dbReference type="PROSITE" id="PS51732">
    <property type="entry name" value="ASN_GLN_ASE_3"/>
    <property type="match status" value="1"/>
</dbReference>
<feature type="active site" description="O-isoaspartyl threonine intermediate" evidence="4">
    <location>
        <position position="62"/>
    </location>
</feature>